<evidence type="ECO:0000313" key="2">
    <source>
        <dbReference type="EMBL" id="KAK8741133.1"/>
    </source>
</evidence>
<dbReference type="PANTHER" id="PTHR10925:SF5">
    <property type="entry name" value="RNA CYTIDINE ACETYLTRANSFERASE"/>
    <property type="match status" value="1"/>
</dbReference>
<feature type="domain" description="TmcA/NAT10 N-terminal" evidence="1">
    <location>
        <begin position="4"/>
        <end position="69"/>
    </location>
</feature>
<protein>
    <recommendedName>
        <fullName evidence="1">TmcA/NAT10 N-terminal domain-containing protein</fullName>
    </recommendedName>
</protein>
<reference evidence="2 3" key="1">
    <citation type="journal article" date="2024" name="BMC Genomics">
        <title>Genome assembly of redclaw crayfish (Cherax quadricarinatus) provides insights into its immune adaptation and hypoxia tolerance.</title>
        <authorList>
            <person name="Liu Z."/>
            <person name="Zheng J."/>
            <person name="Li H."/>
            <person name="Fang K."/>
            <person name="Wang S."/>
            <person name="He J."/>
            <person name="Zhou D."/>
            <person name="Weng S."/>
            <person name="Chi M."/>
            <person name="Gu Z."/>
            <person name="He J."/>
            <person name="Li F."/>
            <person name="Wang M."/>
        </authorList>
    </citation>
    <scope>NUCLEOTIDE SEQUENCE [LARGE SCALE GENOMIC DNA]</scope>
    <source>
        <strain evidence="2">ZL_2023a</strain>
    </source>
</reference>
<accession>A0AAW0X9F8</accession>
<dbReference type="GO" id="GO:0030686">
    <property type="term" value="C:90S preribosome"/>
    <property type="evidence" value="ECO:0007669"/>
    <property type="project" value="TreeGrafter"/>
</dbReference>
<organism evidence="2 3">
    <name type="scientific">Cherax quadricarinatus</name>
    <name type="common">Australian red claw crayfish</name>
    <dbReference type="NCBI Taxonomy" id="27406"/>
    <lineage>
        <taxon>Eukaryota</taxon>
        <taxon>Metazoa</taxon>
        <taxon>Ecdysozoa</taxon>
        <taxon>Arthropoda</taxon>
        <taxon>Crustacea</taxon>
        <taxon>Multicrustacea</taxon>
        <taxon>Malacostraca</taxon>
        <taxon>Eumalacostraca</taxon>
        <taxon>Eucarida</taxon>
        <taxon>Decapoda</taxon>
        <taxon>Pleocyemata</taxon>
        <taxon>Astacidea</taxon>
        <taxon>Parastacoidea</taxon>
        <taxon>Parastacidae</taxon>
        <taxon>Cherax</taxon>
    </lineage>
</organism>
<dbReference type="EMBL" id="JARKIK010000031">
    <property type="protein sequence ID" value="KAK8741133.1"/>
    <property type="molecule type" value="Genomic_DNA"/>
</dbReference>
<dbReference type="GO" id="GO:0000049">
    <property type="term" value="F:tRNA binding"/>
    <property type="evidence" value="ECO:0007669"/>
    <property type="project" value="TreeGrafter"/>
</dbReference>
<dbReference type="AlphaFoldDB" id="A0AAW0X9F8"/>
<name>A0AAW0X9F8_CHEQU</name>
<dbReference type="GO" id="GO:1990883">
    <property type="term" value="F:18S rRNA cytidine N-acetyltransferase activity"/>
    <property type="evidence" value="ECO:0007669"/>
    <property type="project" value="TreeGrafter"/>
</dbReference>
<evidence type="ECO:0000313" key="3">
    <source>
        <dbReference type="Proteomes" id="UP001445076"/>
    </source>
</evidence>
<proteinExistence type="predicted"/>
<keyword evidence="3" id="KW-1185">Reference proteome</keyword>
<feature type="non-terminal residue" evidence="2">
    <location>
        <position position="1"/>
    </location>
</feature>
<dbReference type="PANTHER" id="PTHR10925">
    <property type="entry name" value="N-ACETYLTRANSFERASE 10"/>
    <property type="match status" value="1"/>
</dbReference>
<comment type="caution">
    <text evidence="2">The sequence shown here is derived from an EMBL/GenBank/DDBJ whole genome shotgun (WGS) entry which is preliminary data.</text>
</comment>
<dbReference type="InterPro" id="IPR013562">
    <property type="entry name" value="TmcA/NAT10_N"/>
</dbReference>
<dbReference type="GO" id="GO:0005730">
    <property type="term" value="C:nucleolus"/>
    <property type="evidence" value="ECO:0007669"/>
    <property type="project" value="TreeGrafter"/>
</dbReference>
<dbReference type="Gene3D" id="3.40.50.11040">
    <property type="match status" value="1"/>
</dbReference>
<dbReference type="InterPro" id="IPR032672">
    <property type="entry name" value="TmcA/NAT10/Kre33"/>
</dbReference>
<sequence>QDFEGVTPNTLCRIVETVSGGGVVVFLMQGMHSLRDLFPLVMDVHGKLKTYSHPHVTPLFNERFVISLGWCKSCLILNDRLEIIPELPPLCGPVDAVSNTRLAEVEASQAGLLELQKSLEDGEKPLPQLVGCCKTLDQAKALLKMLDVMTEKSRRATVCHCWSRSRQVSSLGSGCGSSCTFWFE</sequence>
<evidence type="ECO:0000259" key="1">
    <source>
        <dbReference type="Pfam" id="PF08351"/>
    </source>
</evidence>
<gene>
    <name evidence="2" type="ORF">OTU49_002513</name>
</gene>
<dbReference type="GO" id="GO:1904812">
    <property type="term" value="P:rRNA acetylation involved in maturation of SSU-rRNA"/>
    <property type="evidence" value="ECO:0007669"/>
    <property type="project" value="TreeGrafter"/>
</dbReference>
<dbReference type="Pfam" id="PF08351">
    <property type="entry name" value="TmcA_N"/>
    <property type="match status" value="1"/>
</dbReference>
<dbReference type="Proteomes" id="UP001445076">
    <property type="component" value="Unassembled WGS sequence"/>
</dbReference>